<dbReference type="EMBL" id="CP013444">
    <property type="protein sequence ID" value="AOK18800.1"/>
    <property type="molecule type" value="Genomic_DNA"/>
</dbReference>
<organism evidence="2 3">
    <name type="scientific">Burkholderia cepacia</name>
    <name type="common">Pseudomonas cepacia</name>
    <dbReference type="NCBI Taxonomy" id="292"/>
    <lineage>
        <taxon>Bacteria</taxon>
        <taxon>Pseudomonadati</taxon>
        <taxon>Pseudomonadota</taxon>
        <taxon>Betaproteobacteria</taxon>
        <taxon>Burkholderiales</taxon>
        <taxon>Burkholderiaceae</taxon>
        <taxon>Burkholderia</taxon>
        <taxon>Burkholderia cepacia complex</taxon>
    </lineage>
</organism>
<feature type="region of interest" description="Disordered" evidence="1">
    <location>
        <begin position="46"/>
        <end position="68"/>
    </location>
</feature>
<accession>A0A1B4PYD2</accession>
<dbReference type="Proteomes" id="UP000094776">
    <property type="component" value="Chromosome 2"/>
</dbReference>
<gene>
    <name evidence="2" type="ORF">WT26_22655</name>
</gene>
<evidence type="ECO:0000256" key="1">
    <source>
        <dbReference type="SAM" id="MobiDB-lite"/>
    </source>
</evidence>
<feature type="compositionally biased region" description="Basic and acidic residues" evidence="1">
    <location>
        <begin position="46"/>
        <end position="57"/>
    </location>
</feature>
<reference evidence="2 3" key="1">
    <citation type="submission" date="2015-12" db="EMBL/GenBank/DDBJ databases">
        <title>Diversity of Burkholderia near neighbor genomes.</title>
        <authorList>
            <person name="Sahl J."/>
            <person name="Wagner D."/>
            <person name="Keim P."/>
        </authorList>
    </citation>
    <scope>NUCLEOTIDE SEQUENCE [LARGE SCALE GENOMIC DNA]</scope>
    <source>
        <strain evidence="2 3">MSMB1184WGS</strain>
    </source>
</reference>
<evidence type="ECO:0000313" key="2">
    <source>
        <dbReference type="EMBL" id="AOK18800.1"/>
    </source>
</evidence>
<protein>
    <submittedName>
        <fullName evidence="2">Uncharacterized protein</fullName>
    </submittedName>
</protein>
<proteinExistence type="predicted"/>
<dbReference type="AlphaFoldDB" id="A0A1B4PYD2"/>
<name>A0A1B4PYD2_BURCE</name>
<sequence>MALAEEAGGIGQQFEVFAMVFFRHDQQDEFVHGPSVGSVEGKRIHRADEESDGRPDAAIRAISGIPLE</sequence>
<evidence type="ECO:0000313" key="3">
    <source>
        <dbReference type="Proteomes" id="UP000094776"/>
    </source>
</evidence>